<dbReference type="InterPro" id="IPR002104">
    <property type="entry name" value="Integrase_catalytic"/>
</dbReference>
<protein>
    <submittedName>
        <fullName evidence="5">Tyrosine-type recombinase/integrase</fullName>
    </submittedName>
</protein>
<comment type="caution">
    <text evidence="5">The sequence shown here is derived from an EMBL/GenBank/DDBJ whole genome shotgun (WGS) entry which is preliminary data.</text>
</comment>
<evidence type="ECO:0000259" key="4">
    <source>
        <dbReference type="PROSITE" id="PS51898"/>
    </source>
</evidence>
<evidence type="ECO:0000256" key="3">
    <source>
        <dbReference type="ARBA" id="ARBA00023172"/>
    </source>
</evidence>
<dbReference type="PANTHER" id="PTHR30349:SF64">
    <property type="entry name" value="PROPHAGE INTEGRASE INTD-RELATED"/>
    <property type="match status" value="1"/>
</dbReference>
<dbReference type="PANTHER" id="PTHR30349">
    <property type="entry name" value="PHAGE INTEGRASE-RELATED"/>
    <property type="match status" value="1"/>
</dbReference>
<proteinExistence type="inferred from homology"/>
<dbReference type="Proteomes" id="UP001517367">
    <property type="component" value="Unassembled WGS sequence"/>
</dbReference>
<keyword evidence="2" id="KW-0238">DNA-binding</keyword>
<dbReference type="InterPro" id="IPR050090">
    <property type="entry name" value="Tyrosine_recombinase_XerCD"/>
</dbReference>
<dbReference type="Pfam" id="PF13102">
    <property type="entry name" value="Phage_int_SAM_5"/>
    <property type="match status" value="1"/>
</dbReference>
<gene>
    <name evidence="5" type="ORF">E5L68_007410</name>
</gene>
<dbReference type="RefSeq" id="WP_138730424.1">
    <property type="nucleotide sequence ID" value="NZ_SRMP02000010.1"/>
</dbReference>
<dbReference type="Gene3D" id="1.10.150.130">
    <property type="match status" value="1"/>
</dbReference>
<dbReference type="InterPro" id="IPR035386">
    <property type="entry name" value="Arm-DNA-bind_5"/>
</dbReference>
<organism evidence="5 6">
    <name type="scientific">Pedobacter helvus</name>
    <dbReference type="NCBI Taxonomy" id="2563444"/>
    <lineage>
        <taxon>Bacteria</taxon>
        <taxon>Pseudomonadati</taxon>
        <taxon>Bacteroidota</taxon>
        <taxon>Sphingobacteriia</taxon>
        <taxon>Sphingobacteriales</taxon>
        <taxon>Sphingobacteriaceae</taxon>
        <taxon>Pedobacter</taxon>
    </lineage>
</organism>
<evidence type="ECO:0000313" key="5">
    <source>
        <dbReference type="EMBL" id="MFN0291215.1"/>
    </source>
</evidence>
<dbReference type="InterPro" id="IPR025269">
    <property type="entry name" value="SAM-like_dom"/>
</dbReference>
<dbReference type="EMBL" id="SRMP02000010">
    <property type="protein sequence ID" value="MFN0291215.1"/>
    <property type="molecule type" value="Genomic_DNA"/>
</dbReference>
<sequence length="444" mass="51043">MATARIVLDTRKQKQDGSYPVKIRVSDNKNAQRIGTTISLSESDFEKMMKGTHLKGTLLKYRNTLDELLVKANKIIESLEPFNFKTFTTRFNQKGNRSNLIFLLNEKANKFRDDENFSSYNLYKQTASILINYINLNNTNEKSSLEELPLNAVTATWLNNFEKWAINVPVKRKIKGSKNDYEVRSKYSRTTIGMYLIRVRSIFNEAISTREINPNLYPFHKADNRLGYKIPKASNNKRALNISEIMLIFNYQPVTENEQFAKDVFIFSYLASGINPIDIFKLKWNDIEGDKFTFIRTKTAKKTGGTNKITVRLNPQLKEIIYKYKSDATYVFNVIKYGDSELQIKTKTTIKIAAINANLKKISAKLNITEEISLYYARHSFSTNLMNNNAPIAFISKQLGHTDIKTTQAYLDSFSADKVEEYESKLLDLDSINNSKTTSIPDDI</sequence>
<evidence type="ECO:0000256" key="1">
    <source>
        <dbReference type="ARBA" id="ARBA00008857"/>
    </source>
</evidence>
<comment type="similarity">
    <text evidence="1">Belongs to the 'phage' integrase family.</text>
</comment>
<dbReference type="InterPro" id="IPR011010">
    <property type="entry name" value="DNA_brk_join_enz"/>
</dbReference>
<dbReference type="InterPro" id="IPR010998">
    <property type="entry name" value="Integrase_recombinase_N"/>
</dbReference>
<accession>A0ABW9JFY5</accession>
<reference evidence="5 6" key="1">
    <citation type="submission" date="2024-12" db="EMBL/GenBank/DDBJ databases">
        <authorList>
            <person name="Hu S."/>
        </authorList>
    </citation>
    <scope>NUCLEOTIDE SEQUENCE [LARGE SCALE GENOMIC DNA]</scope>
    <source>
        <strain evidence="5 6">P-25</strain>
    </source>
</reference>
<evidence type="ECO:0000256" key="2">
    <source>
        <dbReference type="ARBA" id="ARBA00023125"/>
    </source>
</evidence>
<name>A0ABW9JFY5_9SPHI</name>
<dbReference type="InterPro" id="IPR013762">
    <property type="entry name" value="Integrase-like_cat_sf"/>
</dbReference>
<dbReference type="SUPFAM" id="SSF56349">
    <property type="entry name" value="DNA breaking-rejoining enzymes"/>
    <property type="match status" value="1"/>
</dbReference>
<dbReference type="Pfam" id="PF00589">
    <property type="entry name" value="Phage_integrase"/>
    <property type="match status" value="1"/>
</dbReference>
<keyword evidence="3" id="KW-0233">DNA recombination</keyword>
<dbReference type="Gene3D" id="1.10.443.10">
    <property type="entry name" value="Intergrase catalytic core"/>
    <property type="match status" value="1"/>
</dbReference>
<dbReference type="Pfam" id="PF17293">
    <property type="entry name" value="Arm-DNA-bind_5"/>
    <property type="match status" value="1"/>
</dbReference>
<keyword evidence="6" id="KW-1185">Reference proteome</keyword>
<evidence type="ECO:0000313" key="6">
    <source>
        <dbReference type="Proteomes" id="UP001517367"/>
    </source>
</evidence>
<dbReference type="PROSITE" id="PS51898">
    <property type="entry name" value="TYR_RECOMBINASE"/>
    <property type="match status" value="1"/>
</dbReference>
<feature type="domain" description="Tyr recombinase" evidence="4">
    <location>
        <begin position="235"/>
        <end position="423"/>
    </location>
</feature>